<organism evidence="1 2">
    <name type="scientific">Sulfitobacter sabulilitoris</name>
    <dbReference type="NCBI Taxonomy" id="2562655"/>
    <lineage>
        <taxon>Bacteria</taxon>
        <taxon>Pseudomonadati</taxon>
        <taxon>Pseudomonadota</taxon>
        <taxon>Alphaproteobacteria</taxon>
        <taxon>Rhodobacterales</taxon>
        <taxon>Roseobacteraceae</taxon>
        <taxon>Sulfitobacter</taxon>
    </lineage>
</organism>
<sequence>MFGFLKKKTENPLREILNGGNADYANFVKELFDGLDNATKAHVLVAYQNLIPIVGAMHNVAKQQGSAFSIDDFIIECAEKQAAAKDEINTRRFAWFMWAAMVYRLVTMSSRDVGLRDTLAEVWCDIARCAPFLKALLPDNKALLPDNVVWKPDEKVWFDLMINDPKPGMVAWAINHGGPKVIWKSSAIKKLADEFGLFYFEGAETMGPVSYIPPRPAPDE</sequence>
<dbReference type="EMBL" id="VANS01000001">
    <property type="protein sequence ID" value="TMM55130.1"/>
    <property type="molecule type" value="Genomic_DNA"/>
</dbReference>
<dbReference type="Proteomes" id="UP000309550">
    <property type="component" value="Unassembled WGS sequence"/>
</dbReference>
<proteinExistence type="predicted"/>
<dbReference type="RefSeq" id="WP_138661300.1">
    <property type="nucleotide sequence ID" value="NZ_VANS01000001.1"/>
</dbReference>
<comment type="caution">
    <text evidence="1">The sequence shown here is derived from an EMBL/GenBank/DDBJ whole genome shotgun (WGS) entry which is preliminary data.</text>
</comment>
<accession>A0A5S3PNG1</accession>
<reference evidence="1 2" key="1">
    <citation type="submission" date="2019-05" db="EMBL/GenBank/DDBJ databases">
        <title>Sulfitobacter sabulilitoris sp. nov., isolated from a marine sand.</title>
        <authorList>
            <person name="Yoon J.-H."/>
        </authorList>
    </citation>
    <scope>NUCLEOTIDE SEQUENCE [LARGE SCALE GENOMIC DNA]</scope>
    <source>
        <strain evidence="1 2">HSMS-29</strain>
    </source>
</reference>
<protein>
    <submittedName>
        <fullName evidence="1">Uncharacterized protein</fullName>
    </submittedName>
</protein>
<evidence type="ECO:0000313" key="1">
    <source>
        <dbReference type="EMBL" id="TMM55130.1"/>
    </source>
</evidence>
<name>A0A5S3PNG1_9RHOB</name>
<gene>
    <name evidence="1" type="ORF">FDT80_06060</name>
</gene>
<dbReference type="AlphaFoldDB" id="A0A5S3PNG1"/>
<evidence type="ECO:0000313" key="2">
    <source>
        <dbReference type="Proteomes" id="UP000309550"/>
    </source>
</evidence>
<dbReference type="OrthoDB" id="8479663at2"/>
<keyword evidence="2" id="KW-1185">Reference proteome</keyword>